<keyword evidence="3" id="KW-0812">Transmembrane</keyword>
<reference evidence="5 6" key="2">
    <citation type="journal article" date="2021" name="Int. J. Food Microbiol.">
        <title>Safety demonstration of a microbial species for use in the food chain: Weissella confusa.</title>
        <authorList>
            <person name="Bourdichon F."/>
            <person name="Patrone V."/>
            <person name="Fontana A."/>
            <person name="Milani G."/>
            <person name="Morelli L."/>
        </authorList>
    </citation>
    <scope>NUCLEOTIDE SEQUENCE [LARGE SCALE GENOMIC DNA]</scope>
    <source>
        <strain evidence="4">CCUG 30943</strain>
        <strain evidence="5 6">CCUG 43002</strain>
    </source>
</reference>
<dbReference type="EMBL" id="JAAOCX010000014">
    <property type="protein sequence ID" value="MBJ7633286.1"/>
    <property type="molecule type" value="Genomic_DNA"/>
</dbReference>
<feature type="coiled-coil region" evidence="1">
    <location>
        <begin position="227"/>
        <end position="257"/>
    </location>
</feature>
<dbReference type="RefSeq" id="WP_003609232.1">
    <property type="nucleotide sequence ID" value="NZ_ALXH01000101.1"/>
</dbReference>
<gene>
    <name evidence="5" type="ORF">HAU20_09985</name>
    <name evidence="4" type="ORF">HAU43_09360</name>
</gene>
<evidence type="ECO:0000313" key="4">
    <source>
        <dbReference type="EMBL" id="MBJ7633286.1"/>
    </source>
</evidence>
<dbReference type="EMBL" id="JAAOCP010000014">
    <property type="protein sequence ID" value="MBJ7639702.1"/>
    <property type="molecule type" value="Genomic_DNA"/>
</dbReference>
<comment type="caution">
    <text evidence="5">The sequence shown here is derived from an EMBL/GenBank/DDBJ whole genome shotgun (WGS) entry which is preliminary data.</text>
</comment>
<dbReference type="AlphaFoldDB" id="A0A4Z0RPA3"/>
<proteinExistence type="predicted"/>
<reference evidence="5" key="1">
    <citation type="submission" date="2020-02" db="EMBL/GenBank/DDBJ databases">
        <authorList>
            <person name="Fontana A."/>
            <person name="Patrone V."/>
            <person name="Morelli L."/>
        </authorList>
    </citation>
    <scope>NUCLEOTIDE SEQUENCE</scope>
    <source>
        <strain evidence="4">CCUG 30943</strain>
        <strain evidence="5">CCUG 43002</strain>
    </source>
</reference>
<organism evidence="5 6">
    <name type="scientific">Weissella confusa</name>
    <name type="common">Lactobacillus confusus</name>
    <dbReference type="NCBI Taxonomy" id="1583"/>
    <lineage>
        <taxon>Bacteria</taxon>
        <taxon>Bacillati</taxon>
        <taxon>Bacillota</taxon>
        <taxon>Bacilli</taxon>
        <taxon>Lactobacillales</taxon>
        <taxon>Lactobacillaceae</taxon>
        <taxon>Weissella</taxon>
    </lineage>
</organism>
<sequence>MATVNPENQEDMDDFNQMGYFNSKTEKEEVQSDDSIVEQGDSVIYLGTELTKEQADEAIEDLSKGHAENFEASLNRIKEFSNSLPEDNVLPTMKTSDGLFGMFEHAVTGDEINGLTAKIQQKMIDQNTTIVNVIKEFRGVYQTFEDLDKDYIQKILISLKAAQIANDNAKEGLKKIEKQQDDIFASQNDISNLIQQQEKMIRVLTKFNDELQNLNHLKEIDDIYTANQQMKVEIESLKESENILSNKMAQLDNLQDEHQKIGGALESVVDEVADVKKKSAELVAKVDKQADQLSSNADEMQHYENNIEEQMHQLEDAVEVNNQLINAKVVKMNRVVVILTLVTVILLFAVLWLGLKG</sequence>
<keyword evidence="6" id="KW-1185">Reference proteome</keyword>
<keyword evidence="1" id="KW-0175">Coiled coil</keyword>
<evidence type="ECO:0000256" key="3">
    <source>
        <dbReference type="SAM" id="Phobius"/>
    </source>
</evidence>
<dbReference type="Proteomes" id="UP000728106">
    <property type="component" value="Unassembled WGS sequence"/>
</dbReference>
<accession>A0A4Z0RPA3</accession>
<protein>
    <submittedName>
        <fullName evidence="5">Uncharacterized protein</fullName>
    </submittedName>
</protein>
<dbReference type="Proteomes" id="UP000808038">
    <property type="component" value="Unassembled WGS sequence"/>
</dbReference>
<evidence type="ECO:0000313" key="6">
    <source>
        <dbReference type="Proteomes" id="UP000728106"/>
    </source>
</evidence>
<keyword evidence="3" id="KW-1133">Transmembrane helix</keyword>
<feature type="transmembrane region" description="Helical" evidence="3">
    <location>
        <begin position="335"/>
        <end position="355"/>
    </location>
</feature>
<name>A0A4Z0RPA3_WEICO</name>
<dbReference type="GeneID" id="57978290"/>
<keyword evidence="3" id="KW-0472">Membrane</keyword>
<feature type="coiled-coil region" evidence="1">
    <location>
        <begin position="297"/>
        <end position="327"/>
    </location>
</feature>
<evidence type="ECO:0000256" key="2">
    <source>
        <dbReference type="SAM" id="MobiDB-lite"/>
    </source>
</evidence>
<feature type="region of interest" description="Disordered" evidence="2">
    <location>
        <begin position="1"/>
        <end position="35"/>
    </location>
</feature>
<evidence type="ECO:0000256" key="1">
    <source>
        <dbReference type="SAM" id="Coils"/>
    </source>
</evidence>
<evidence type="ECO:0000313" key="5">
    <source>
        <dbReference type="EMBL" id="MBJ7639702.1"/>
    </source>
</evidence>